<dbReference type="AlphaFoldDB" id="A0A9X3KBA2"/>
<dbReference type="RefSeq" id="WP_269762689.1">
    <property type="nucleotide sequence ID" value="NZ_JAPZEC010000006.1"/>
</dbReference>
<comment type="caution">
    <text evidence="2">The sequence shown here is derived from an EMBL/GenBank/DDBJ whole genome shotgun (WGS) entry which is preliminary data.</text>
</comment>
<name>A0A9X3KBA2_MEDGN</name>
<keyword evidence="1" id="KW-0472">Membrane</keyword>
<evidence type="ECO:0000313" key="2">
    <source>
        <dbReference type="EMBL" id="MCZ7693910.1"/>
    </source>
</evidence>
<feature type="transmembrane region" description="Helical" evidence="1">
    <location>
        <begin position="107"/>
        <end position="130"/>
    </location>
</feature>
<proteinExistence type="predicted"/>
<evidence type="ECO:0000256" key="1">
    <source>
        <dbReference type="SAM" id="Phobius"/>
    </source>
</evidence>
<feature type="transmembrane region" description="Helical" evidence="1">
    <location>
        <begin position="151"/>
        <end position="169"/>
    </location>
</feature>
<dbReference type="Proteomes" id="UP001148455">
    <property type="component" value="Unassembled WGS sequence"/>
</dbReference>
<dbReference type="Pfam" id="PF04854">
    <property type="entry name" value="DUF624"/>
    <property type="match status" value="1"/>
</dbReference>
<feature type="transmembrane region" description="Helical" evidence="1">
    <location>
        <begin position="76"/>
        <end position="95"/>
    </location>
</feature>
<feature type="transmembrane region" description="Helical" evidence="1">
    <location>
        <begin position="175"/>
        <end position="197"/>
    </location>
</feature>
<gene>
    <name evidence="2" type="ORF">O8D18_07635</name>
</gene>
<evidence type="ECO:0000313" key="3">
    <source>
        <dbReference type="Proteomes" id="UP001148455"/>
    </source>
</evidence>
<keyword evidence="1" id="KW-0812">Transmembrane</keyword>
<feature type="transmembrane region" description="Helical" evidence="1">
    <location>
        <begin position="20"/>
        <end position="37"/>
    </location>
</feature>
<keyword evidence="1" id="KW-1133">Transmembrane helix</keyword>
<sequence length="215" mass="24971">MKLFNIDGKFAHVMSRIFDLAVLNFLFLLTSIPLFTIGTSCSALYTVTIAMSQNCDSYIFKSYFKYWKAHAKRGTLLWMALLLFGGFIILDRFLITYMNHSFQYFQIFFSTLLLLWSMTVSYVFPLLAYFNSNFRQTLKNALFMSIRHLPWTLLILAIHLLPVISIAIFPPILSALMLFFLITVGFAALALLNSYIFEKRIFPVYEIDPAKTERI</sequence>
<protein>
    <submittedName>
        <fullName evidence="2">DUF624 domain-containing protein</fullName>
    </submittedName>
</protein>
<organism evidence="2 3">
    <name type="scientific">Mediterraneibacter gnavus</name>
    <name type="common">Ruminococcus gnavus</name>
    <dbReference type="NCBI Taxonomy" id="33038"/>
    <lineage>
        <taxon>Bacteria</taxon>
        <taxon>Bacillati</taxon>
        <taxon>Bacillota</taxon>
        <taxon>Clostridia</taxon>
        <taxon>Lachnospirales</taxon>
        <taxon>Lachnospiraceae</taxon>
        <taxon>Mediterraneibacter</taxon>
    </lineage>
</organism>
<accession>A0A9X3KBA2</accession>
<reference evidence="2" key="1">
    <citation type="submission" date="2022-12" db="EMBL/GenBank/DDBJ databases">
        <title>Genome of R. gnavus strain RSHDN_123.</title>
        <authorList>
            <person name="Abdugheni R."/>
        </authorList>
    </citation>
    <scope>NUCLEOTIDE SEQUENCE</scope>
    <source>
        <strain evidence="2">RSHDN_123</strain>
    </source>
</reference>
<dbReference type="InterPro" id="IPR006938">
    <property type="entry name" value="DUF624"/>
</dbReference>
<dbReference type="EMBL" id="JAPZED010000006">
    <property type="protein sequence ID" value="MCZ7693910.1"/>
    <property type="molecule type" value="Genomic_DNA"/>
</dbReference>